<dbReference type="Proteomes" id="UP001161247">
    <property type="component" value="Chromosome 5"/>
</dbReference>
<evidence type="ECO:0000313" key="3">
    <source>
        <dbReference type="Proteomes" id="UP001161247"/>
    </source>
</evidence>
<evidence type="ECO:0000313" key="2">
    <source>
        <dbReference type="EMBL" id="CAI9106009.1"/>
    </source>
</evidence>
<organism evidence="2 3">
    <name type="scientific">Oldenlandia corymbosa var. corymbosa</name>
    <dbReference type="NCBI Taxonomy" id="529605"/>
    <lineage>
        <taxon>Eukaryota</taxon>
        <taxon>Viridiplantae</taxon>
        <taxon>Streptophyta</taxon>
        <taxon>Embryophyta</taxon>
        <taxon>Tracheophyta</taxon>
        <taxon>Spermatophyta</taxon>
        <taxon>Magnoliopsida</taxon>
        <taxon>eudicotyledons</taxon>
        <taxon>Gunneridae</taxon>
        <taxon>Pentapetalae</taxon>
        <taxon>asterids</taxon>
        <taxon>lamiids</taxon>
        <taxon>Gentianales</taxon>
        <taxon>Rubiaceae</taxon>
        <taxon>Rubioideae</taxon>
        <taxon>Spermacoceae</taxon>
        <taxon>Hedyotis-Oldenlandia complex</taxon>
        <taxon>Oldenlandia</taxon>
    </lineage>
</organism>
<proteinExistence type="predicted"/>
<evidence type="ECO:0000256" key="1">
    <source>
        <dbReference type="SAM" id="MobiDB-lite"/>
    </source>
</evidence>
<sequence>MFLEFSWGYLTVMSKMMLSSIEGSLRIVFQDYKNESSDVSRVRQSEFIADITSDFSNLSHQEQGQLIMPDNNETRDTSLTAGEMPKGLSALGVDQVETSMTTSLVAGEVSTKLICNDGDHIRKPDSSVDYVSLKQLDQDRLNIQEEERADMGTIKLPGVESISKKVVSGNEEQNRQTDSSGDRAEQTVISSQTKRSSNHAWIYDKRGSVRSNNKRRKGKSMQHSFCHSDRAKSTNSLYGADSFCVDAESDENQEEKYIVWLDYGATVEWNFELTADQRIQKSLAGQGKRHCTRAYAKLFGSTPKRIRAFHVEMIVAKKDVDMKLEVNENRECNEVNWLKNVEVEIEVVKLIEERQVESHLKDNNCHLIHAALSETNLASTINKEMSCKLINSDAVGGSVISNPVFIQFGNQSEVRCDQPITFPLIVQGRDLLAVSDKEGSKENGSDIGSSATATNPVLKKMNDQFQVRRERVTTSSLNFQGRHLAIVTKEVKNKSVIPGVKVQNAKKRKVSSAFSSTSNGRFSPNRASILTWHKRRRII</sequence>
<protein>
    <submittedName>
        <fullName evidence="2">OLC1v1005057C1</fullName>
    </submittedName>
</protein>
<keyword evidence="3" id="KW-1185">Reference proteome</keyword>
<accession>A0AAV1DDT9</accession>
<feature type="compositionally biased region" description="Polar residues" evidence="1">
    <location>
        <begin position="187"/>
        <end position="196"/>
    </location>
</feature>
<dbReference type="AlphaFoldDB" id="A0AAV1DDT9"/>
<dbReference type="EMBL" id="OX459122">
    <property type="protein sequence ID" value="CAI9106009.1"/>
    <property type="molecule type" value="Genomic_DNA"/>
</dbReference>
<gene>
    <name evidence="2" type="ORF">OLC1_LOCUS14594</name>
</gene>
<feature type="compositionally biased region" description="Basic and acidic residues" evidence="1">
    <location>
        <begin position="172"/>
        <end position="185"/>
    </location>
</feature>
<name>A0AAV1DDT9_OLDCO</name>
<reference evidence="2" key="1">
    <citation type="submission" date="2023-03" db="EMBL/GenBank/DDBJ databases">
        <authorList>
            <person name="Julca I."/>
        </authorList>
    </citation>
    <scope>NUCLEOTIDE SEQUENCE</scope>
</reference>
<feature type="region of interest" description="Disordered" evidence="1">
    <location>
        <begin position="165"/>
        <end position="196"/>
    </location>
</feature>